<keyword evidence="4" id="KW-1003">Cell membrane</keyword>
<keyword evidence="6 8" id="KW-1133">Transmembrane helix</keyword>
<evidence type="ECO:0000256" key="4">
    <source>
        <dbReference type="ARBA" id="ARBA00022475"/>
    </source>
</evidence>
<evidence type="ECO:0000313" key="9">
    <source>
        <dbReference type="EMBL" id="CAA0108365.1"/>
    </source>
</evidence>
<evidence type="ECO:0000313" key="12">
    <source>
        <dbReference type="Proteomes" id="UP000441399"/>
    </source>
</evidence>
<gene>
    <name evidence="10" type="primary">psiE</name>
    <name evidence="10" type="ORF">DPBNPPHM_01914</name>
    <name evidence="9" type="ORF">OPDIPICF_01335</name>
</gene>
<keyword evidence="7 8" id="KW-0472">Membrane</keyword>
<dbReference type="AlphaFoldDB" id="A0A5S9QC27"/>
<dbReference type="InterPro" id="IPR020948">
    <property type="entry name" value="P_starv_induced_PsiE-like"/>
</dbReference>
<keyword evidence="5 8" id="KW-0812">Transmembrane</keyword>
<dbReference type="InterPro" id="IPR009315">
    <property type="entry name" value="P_starv_induced_PsiE"/>
</dbReference>
<comment type="subcellular location">
    <subcellularLocation>
        <location evidence="1">Cell inner membrane</location>
        <topology evidence="1">Multi-pass membrane protein</topology>
    </subcellularLocation>
</comment>
<dbReference type="EMBL" id="CACSIO010000012">
    <property type="protein sequence ID" value="CAA0108365.1"/>
    <property type="molecule type" value="Genomic_DNA"/>
</dbReference>
<dbReference type="Pfam" id="PF06146">
    <property type="entry name" value="PsiE"/>
    <property type="match status" value="1"/>
</dbReference>
<reference evidence="11 12" key="1">
    <citation type="submission" date="2019-11" db="EMBL/GenBank/DDBJ databases">
        <authorList>
            <person name="Holert J."/>
        </authorList>
    </citation>
    <scope>NUCLEOTIDE SEQUENCE [LARGE SCALE GENOMIC DNA]</scope>
    <source>
        <strain evidence="10">BC5_2</strain>
        <strain evidence="9">SB11_3</strain>
    </source>
</reference>
<dbReference type="PANTHER" id="PTHR37819:SF1">
    <property type="entry name" value="PROTEIN PSIE"/>
    <property type="match status" value="1"/>
</dbReference>
<dbReference type="Proteomes" id="UP000434580">
    <property type="component" value="Unassembled WGS sequence"/>
</dbReference>
<evidence type="ECO:0000256" key="6">
    <source>
        <dbReference type="ARBA" id="ARBA00022989"/>
    </source>
</evidence>
<dbReference type="PIRSF" id="PIRSF029598">
    <property type="entry name" value="PsiE"/>
    <property type="match status" value="1"/>
</dbReference>
<feature type="transmembrane region" description="Helical" evidence="8">
    <location>
        <begin position="78"/>
        <end position="95"/>
    </location>
</feature>
<evidence type="ECO:0000256" key="3">
    <source>
        <dbReference type="ARBA" id="ARBA00021903"/>
    </source>
</evidence>
<evidence type="ECO:0000313" key="11">
    <source>
        <dbReference type="Proteomes" id="UP000434580"/>
    </source>
</evidence>
<name>A0A5S9QC27_9GAMM</name>
<accession>A0A5S9QC27</accession>
<dbReference type="OrthoDB" id="9792470at2"/>
<dbReference type="GO" id="GO:0016036">
    <property type="term" value="P:cellular response to phosphate starvation"/>
    <property type="evidence" value="ECO:0007669"/>
    <property type="project" value="InterPro"/>
</dbReference>
<keyword evidence="12" id="KW-1185">Reference proteome</keyword>
<dbReference type="GO" id="GO:0005886">
    <property type="term" value="C:plasma membrane"/>
    <property type="evidence" value="ECO:0007669"/>
    <property type="project" value="UniProtKB-SubCell"/>
</dbReference>
<feature type="transmembrane region" description="Helical" evidence="8">
    <location>
        <begin position="107"/>
        <end position="130"/>
    </location>
</feature>
<evidence type="ECO:0000313" key="10">
    <source>
        <dbReference type="EMBL" id="CAA0115292.1"/>
    </source>
</evidence>
<sequence>MEKHHIPKVIADRLDSLLGWTTAVLLFSITLATLGLIAEEFWSIWERKDISLSDILLLFIYLEALAMVHQYISFGKLPVRYPIYIAIIAIARHIILGMKEMNDAHMITLSVAVLILTISTTIMRVGHHYWPYKKMPGER</sequence>
<proteinExistence type="inferred from homology"/>
<feature type="transmembrane region" description="Helical" evidence="8">
    <location>
        <begin position="17"/>
        <end position="38"/>
    </location>
</feature>
<feature type="transmembrane region" description="Helical" evidence="8">
    <location>
        <begin position="50"/>
        <end position="72"/>
    </location>
</feature>
<evidence type="ECO:0000256" key="2">
    <source>
        <dbReference type="ARBA" id="ARBA00005632"/>
    </source>
</evidence>
<protein>
    <recommendedName>
        <fullName evidence="3">Protein PsiE</fullName>
    </recommendedName>
</protein>
<dbReference type="EMBL" id="CACSII010000018">
    <property type="protein sequence ID" value="CAA0115292.1"/>
    <property type="molecule type" value="Genomic_DNA"/>
</dbReference>
<evidence type="ECO:0000256" key="7">
    <source>
        <dbReference type="ARBA" id="ARBA00023136"/>
    </source>
</evidence>
<comment type="similarity">
    <text evidence="2">Belongs to the PsiE family.</text>
</comment>
<evidence type="ECO:0000256" key="1">
    <source>
        <dbReference type="ARBA" id="ARBA00004429"/>
    </source>
</evidence>
<evidence type="ECO:0000256" key="5">
    <source>
        <dbReference type="ARBA" id="ARBA00022692"/>
    </source>
</evidence>
<dbReference type="PANTHER" id="PTHR37819">
    <property type="entry name" value="PROTEIN PSIE"/>
    <property type="match status" value="1"/>
</dbReference>
<evidence type="ECO:0000256" key="8">
    <source>
        <dbReference type="SAM" id="Phobius"/>
    </source>
</evidence>
<dbReference type="Proteomes" id="UP000441399">
    <property type="component" value="Unassembled WGS sequence"/>
</dbReference>
<organism evidence="10 11">
    <name type="scientific">BD1-7 clade bacterium</name>
    <dbReference type="NCBI Taxonomy" id="2029982"/>
    <lineage>
        <taxon>Bacteria</taxon>
        <taxon>Pseudomonadati</taxon>
        <taxon>Pseudomonadota</taxon>
        <taxon>Gammaproteobacteria</taxon>
        <taxon>Cellvibrionales</taxon>
        <taxon>Spongiibacteraceae</taxon>
        <taxon>BD1-7 clade</taxon>
    </lineage>
</organism>